<feature type="binding site" evidence="9">
    <location>
        <begin position="243"/>
        <end position="244"/>
    </location>
    <ligand>
        <name>NAD(+)</name>
        <dbReference type="ChEBI" id="CHEBI:57540"/>
    </ligand>
</feature>
<feature type="domain" description="Urocanase C-terminal" evidence="12">
    <location>
        <begin position="352"/>
        <end position="546"/>
    </location>
</feature>
<dbReference type="Pfam" id="PF01175">
    <property type="entry name" value="Urocanase"/>
    <property type="match status" value="1"/>
</dbReference>
<dbReference type="GO" id="GO:0005737">
    <property type="term" value="C:cytoplasm"/>
    <property type="evidence" value="ECO:0007669"/>
    <property type="project" value="UniProtKB-SubCell"/>
</dbReference>
<keyword evidence="5 9" id="KW-0520">NAD</keyword>
<keyword evidence="6 9" id="KW-0456">Lyase</keyword>
<dbReference type="GO" id="GO:0016153">
    <property type="term" value="F:urocanate hydratase activity"/>
    <property type="evidence" value="ECO:0007669"/>
    <property type="project" value="UniProtKB-UniRule"/>
</dbReference>
<evidence type="ECO:0000256" key="6">
    <source>
        <dbReference type="ARBA" id="ARBA00023239"/>
    </source>
</evidence>
<keyword evidence="9" id="KW-0963">Cytoplasm</keyword>
<dbReference type="InterPro" id="IPR035401">
    <property type="entry name" value="Urocanase_C"/>
</dbReference>
<comment type="catalytic activity">
    <reaction evidence="8 9">
        <text>4-imidazolone-5-propanoate = trans-urocanate + H2O</text>
        <dbReference type="Rhea" id="RHEA:13101"/>
        <dbReference type="ChEBI" id="CHEBI:15377"/>
        <dbReference type="ChEBI" id="CHEBI:17771"/>
        <dbReference type="ChEBI" id="CHEBI:77893"/>
        <dbReference type="EC" id="4.2.1.49"/>
    </reaction>
</comment>
<feature type="binding site" evidence="9">
    <location>
        <position position="130"/>
    </location>
    <ligand>
        <name>NAD(+)</name>
        <dbReference type="ChEBI" id="CHEBI:57540"/>
    </ligand>
</feature>
<dbReference type="PANTHER" id="PTHR12216">
    <property type="entry name" value="UROCANATE HYDRATASE"/>
    <property type="match status" value="1"/>
</dbReference>
<gene>
    <name evidence="9" type="primary">hutU</name>
    <name evidence="13" type="ORF">BE21_17995</name>
</gene>
<evidence type="ECO:0000256" key="4">
    <source>
        <dbReference type="ARBA" id="ARBA00022808"/>
    </source>
</evidence>
<feature type="active site" evidence="9">
    <location>
        <position position="411"/>
    </location>
</feature>
<feature type="domain" description="Urocanase Rossmann-like" evidence="10">
    <location>
        <begin position="140"/>
        <end position="349"/>
    </location>
</feature>
<dbReference type="Pfam" id="PF17391">
    <property type="entry name" value="Urocanase_N"/>
    <property type="match status" value="1"/>
</dbReference>
<dbReference type="InterPro" id="IPR023637">
    <property type="entry name" value="Urocanase-like"/>
</dbReference>
<feature type="binding site" evidence="9">
    <location>
        <begin position="264"/>
        <end position="268"/>
    </location>
    <ligand>
        <name>NAD(+)</name>
        <dbReference type="ChEBI" id="CHEBI:57540"/>
    </ligand>
</feature>
<feature type="binding site" evidence="9">
    <location>
        <begin position="177"/>
        <end position="179"/>
    </location>
    <ligand>
        <name>NAD(+)</name>
        <dbReference type="ChEBI" id="CHEBI:57540"/>
    </ligand>
</feature>
<dbReference type="InterPro" id="IPR038364">
    <property type="entry name" value="Urocanase_central_sf"/>
</dbReference>
<dbReference type="InterPro" id="IPR035400">
    <property type="entry name" value="Urocanase_N"/>
</dbReference>
<keyword evidence="4 9" id="KW-0369">Histidine metabolism</keyword>
<comment type="function">
    <text evidence="9">Catalyzes the conversion of urocanate to 4-imidazolone-5-propionate.</text>
</comment>
<feature type="binding site" evidence="9">
    <location>
        <begin position="52"/>
        <end position="53"/>
    </location>
    <ligand>
        <name>NAD(+)</name>
        <dbReference type="ChEBI" id="CHEBI:57540"/>
    </ligand>
</feature>
<feature type="binding site" evidence="9">
    <location>
        <position position="202"/>
    </location>
    <ligand>
        <name>NAD(+)</name>
        <dbReference type="ChEBI" id="CHEBI:57540"/>
    </ligand>
</feature>
<dbReference type="EMBL" id="JEME01000687">
    <property type="protein sequence ID" value="KYG09425.1"/>
    <property type="molecule type" value="Genomic_DNA"/>
</dbReference>
<organism evidence="13 14">
    <name type="scientific">Sorangium cellulosum</name>
    <name type="common">Polyangium cellulosum</name>
    <dbReference type="NCBI Taxonomy" id="56"/>
    <lineage>
        <taxon>Bacteria</taxon>
        <taxon>Pseudomonadati</taxon>
        <taxon>Myxococcota</taxon>
        <taxon>Polyangia</taxon>
        <taxon>Polyangiales</taxon>
        <taxon>Polyangiaceae</taxon>
        <taxon>Sorangium</taxon>
    </lineage>
</organism>
<dbReference type="Gene3D" id="3.40.50.10730">
    <property type="entry name" value="Urocanase like domains"/>
    <property type="match status" value="1"/>
</dbReference>
<comment type="similarity">
    <text evidence="2 9">Belongs to the urocanase family.</text>
</comment>
<comment type="caution">
    <text evidence="13">The sequence shown here is derived from an EMBL/GenBank/DDBJ whole genome shotgun (WGS) entry which is preliminary data.</text>
</comment>
<evidence type="ECO:0000256" key="9">
    <source>
        <dbReference type="HAMAP-Rule" id="MF_00577"/>
    </source>
</evidence>
<dbReference type="UniPathway" id="UPA00379">
    <property type="reaction ID" value="UER00550"/>
</dbReference>
<name>A0A150TXI5_SORCE</name>
<dbReference type="Proteomes" id="UP000075502">
    <property type="component" value="Unassembled WGS sequence"/>
</dbReference>
<dbReference type="SUPFAM" id="SSF111326">
    <property type="entry name" value="Urocanase"/>
    <property type="match status" value="1"/>
</dbReference>
<feature type="binding site" evidence="9">
    <location>
        <position position="323"/>
    </location>
    <ligand>
        <name>NAD(+)</name>
        <dbReference type="ChEBI" id="CHEBI:57540"/>
    </ligand>
</feature>
<proteinExistence type="inferred from homology"/>
<evidence type="ECO:0000256" key="1">
    <source>
        <dbReference type="ARBA" id="ARBA00004794"/>
    </source>
</evidence>
<comment type="pathway">
    <text evidence="1 9">Amino-acid degradation; L-histidine degradation into L-glutamate; N-formimidoyl-L-glutamate from L-histidine: step 2/3.</text>
</comment>
<dbReference type="HAMAP" id="MF_00577">
    <property type="entry name" value="HutU"/>
    <property type="match status" value="1"/>
</dbReference>
<dbReference type="InterPro" id="IPR055351">
    <property type="entry name" value="Urocanase"/>
</dbReference>
<dbReference type="NCBIfam" id="NF003820">
    <property type="entry name" value="PRK05414.1"/>
    <property type="match status" value="1"/>
</dbReference>
<dbReference type="InterPro" id="IPR023636">
    <property type="entry name" value="Urocanase_CS"/>
</dbReference>
<comment type="cofactor">
    <cofactor evidence="9">
        <name>NAD(+)</name>
        <dbReference type="ChEBI" id="CHEBI:57540"/>
    </cofactor>
    <text evidence="9">Binds 1 NAD(+) per subunit.</text>
</comment>
<feature type="binding site" evidence="9">
    <location>
        <position position="197"/>
    </location>
    <ligand>
        <name>NAD(+)</name>
        <dbReference type="ChEBI" id="CHEBI:57540"/>
    </ligand>
</feature>
<accession>A0A150TXI5</accession>
<feature type="binding site" evidence="9">
    <location>
        <begin position="274"/>
        <end position="275"/>
    </location>
    <ligand>
        <name>NAD(+)</name>
        <dbReference type="ChEBI" id="CHEBI:57540"/>
    </ligand>
</feature>
<feature type="binding site" evidence="9">
    <location>
        <position position="493"/>
    </location>
    <ligand>
        <name>NAD(+)</name>
        <dbReference type="ChEBI" id="CHEBI:57540"/>
    </ligand>
</feature>
<sequence length="557" mass="60272">MATGEQGARVVRAPRGSERSCKGWIQEAALRMIHNNLDPEVAERPDDLVVYGGTGKAARSWEAFDVIVRELRELEDDETLLVQSGKAVGRFRTHPDAPRVLLANSNLVGRWATWDEFRRLEALGLTMYGQMTAGSWIYIGSQGIVQGTYETFVAARKAHAARAPGGGRWVLTAGLGGMGGAQPLAATMAGMACLGVEIDPARIEKRLRTRYVDERIDDLDRALEAVLDGVRRGAPRSIALCGNAADVYPELVRRGVTPDLVTEQTAAHDPLVGYVPPGLTLEQAAELRARDPVAYVARAKAGMRLEVEAMLEMQRRGAEVFDYGNNIRTCAMEAGCQGAFAIPGFVPAYVRELFCQGKGPFRWVALSGDPEDILATDRAVLEAVPGDPDLRRWIELAEQRIAFQGLPSRICWLGYGDRAKVGLAFNELVRTGRVKAPLVIGRDHLDCGSVASPFRETEAMKDGSDAIADWAILNALANTAGGASWVSFHHGGGVGIGNSLHAGMVIVADGTEAARRRLERVLTIDPGMGIIRHADAGYETAIRVADEKGVRVPHRAR</sequence>
<dbReference type="EC" id="4.2.1.49" evidence="3 9"/>
<dbReference type="PANTHER" id="PTHR12216:SF4">
    <property type="entry name" value="UROCANATE HYDRATASE"/>
    <property type="match status" value="1"/>
</dbReference>
<dbReference type="InterPro" id="IPR035085">
    <property type="entry name" value="Urocanase_Rossmann-like"/>
</dbReference>
<evidence type="ECO:0000256" key="8">
    <source>
        <dbReference type="ARBA" id="ARBA00047623"/>
    </source>
</evidence>
<dbReference type="AlphaFoldDB" id="A0A150TXI5"/>
<dbReference type="PROSITE" id="PS01233">
    <property type="entry name" value="UROCANASE"/>
    <property type="match status" value="1"/>
</dbReference>
<evidence type="ECO:0000256" key="7">
    <source>
        <dbReference type="ARBA" id="ARBA00031640"/>
    </source>
</evidence>
<evidence type="ECO:0000259" key="10">
    <source>
        <dbReference type="Pfam" id="PF01175"/>
    </source>
</evidence>
<evidence type="ECO:0000259" key="12">
    <source>
        <dbReference type="Pfam" id="PF17392"/>
    </source>
</evidence>
<reference evidence="13 14" key="1">
    <citation type="submission" date="2014-02" db="EMBL/GenBank/DDBJ databases">
        <title>The small core and large imbalanced accessory genome model reveals a collaborative survival strategy of Sorangium cellulosum strains in nature.</title>
        <authorList>
            <person name="Han K."/>
            <person name="Peng R."/>
            <person name="Blom J."/>
            <person name="Li Y.-Z."/>
        </authorList>
    </citation>
    <scope>NUCLEOTIDE SEQUENCE [LARGE SCALE GENOMIC DNA]</scope>
    <source>
        <strain evidence="13 14">So0007-03</strain>
    </source>
</reference>
<evidence type="ECO:0000256" key="2">
    <source>
        <dbReference type="ARBA" id="ARBA00007578"/>
    </source>
</evidence>
<dbReference type="Gene3D" id="3.40.1770.10">
    <property type="entry name" value="Urocanase superfamily"/>
    <property type="match status" value="1"/>
</dbReference>
<evidence type="ECO:0000256" key="5">
    <source>
        <dbReference type="ARBA" id="ARBA00023027"/>
    </source>
</evidence>
<evidence type="ECO:0000313" key="13">
    <source>
        <dbReference type="EMBL" id="KYG09425.1"/>
    </source>
</evidence>
<evidence type="ECO:0000256" key="3">
    <source>
        <dbReference type="ARBA" id="ARBA00011992"/>
    </source>
</evidence>
<protein>
    <recommendedName>
        <fullName evidence="3 9">Urocanate hydratase</fullName>
        <shortName evidence="9">Urocanase</shortName>
        <ecNumber evidence="3 9">4.2.1.49</ecNumber>
    </recommendedName>
    <alternativeName>
        <fullName evidence="7 9">Imidazolonepropionate hydrolase</fullName>
    </alternativeName>
</protein>
<dbReference type="GO" id="GO:0019556">
    <property type="term" value="P:L-histidine catabolic process to glutamate and formamide"/>
    <property type="evidence" value="ECO:0007669"/>
    <property type="project" value="UniProtKB-UniPathway"/>
</dbReference>
<dbReference type="Pfam" id="PF17392">
    <property type="entry name" value="Urocanase_C"/>
    <property type="match status" value="1"/>
</dbReference>
<comment type="subcellular location">
    <subcellularLocation>
        <location evidence="9">Cytoplasm</location>
    </subcellularLocation>
</comment>
<evidence type="ECO:0000259" key="11">
    <source>
        <dbReference type="Pfam" id="PF17391"/>
    </source>
</evidence>
<dbReference type="NCBIfam" id="TIGR01228">
    <property type="entry name" value="hutU"/>
    <property type="match status" value="1"/>
</dbReference>
<feature type="domain" description="Urocanase N-terminal" evidence="11">
    <location>
        <begin position="11"/>
        <end position="137"/>
    </location>
</feature>
<dbReference type="GO" id="GO:0019557">
    <property type="term" value="P:L-histidine catabolic process to glutamate and formate"/>
    <property type="evidence" value="ECO:0007669"/>
    <property type="project" value="UniProtKB-UniPathway"/>
</dbReference>
<dbReference type="InterPro" id="IPR036190">
    <property type="entry name" value="Urocanase_sf"/>
</dbReference>
<dbReference type="PIRSF" id="PIRSF001423">
    <property type="entry name" value="Urocanate_hydrat"/>
    <property type="match status" value="1"/>
</dbReference>
<evidence type="ECO:0000313" key="14">
    <source>
        <dbReference type="Proteomes" id="UP000075502"/>
    </source>
</evidence>